<dbReference type="EMBL" id="JBHSFP010000046">
    <property type="protein sequence ID" value="MFC4536460.1"/>
    <property type="molecule type" value="Genomic_DNA"/>
</dbReference>
<organism evidence="2 3">
    <name type="scientific">Sphaerisporangium dianthi</name>
    <dbReference type="NCBI Taxonomy" id="1436120"/>
    <lineage>
        <taxon>Bacteria</taxon>
        <taxon>Bacillati</taxon>
        <taxon>Actinomycetota</taxon>
        <taxon>Actinomycetes</taxon>
        <taxon>Streptosporangiales</taxon>
        <taxon>Streptosporangiaceae</taxon>
        <taxon>Sphaerisporangium</taxon>
    </lineage>
</organism>
<dbReference type="RefSeq" id="WP_380850956.1">
    <property type="nucleotide sequence ID" value="NZ_JBHSFP010000046.1"/>
</dbReference>
<gene>
    <name evidence="2" type="ORF">ACFO60_37310</name>
</gene>
<sequence length="71" mass="7086">MARPAGLGASAQAVNTTAAPYARPTATPDAVAAPSASNRPAVVDHMITPITRPAASPRIRPADGLAAGRSR</sequence>
<accession>A0ABV9CV21</accession>
<proteinExistence type="predicted"/>
<name>A0ABV9CV21_9ACTN</name>
<evidence type="ECO:0000256" key="1">
    <source>
        <dbReference type="SAM" id="MobiDB-lite"/>
    </source>
</evidence>
<reference evidence="3" key="1">
    <citation type="journal article" date="2019" name="Int. J. Syst. Evol. Microbiol.">
        <title>The Global Catalogue of Microorganisms (GCM) 10K type strain sequencing project: providing services to taxonomists for standard genome sequencing and annotation.</title>
        <authorList>
            <consortium name="The Broad Institute Genomics Platform"/>
            <consortium name="The Broad Institute Genome Sequencing Center for Infectious Disease"/>
            <person name="Wu L."/>
            <person name="Ma J."/>
        </authorList>
    </citation>
    <scope>NUCLEOTIDE SEQUENCE [LARGE SCALE GENOMIC DNA]</scope>
    <source>
        <strain evidence="3">CGMCC 4.7132</strain>
    </source>
</reference>
<protein>
    <submittedName>
        <fullName evidence="2">Uncharacterized protein</fullName>
    </submittedName>
</protein>
<comment type="caution">
    <text evidence="2">The sequence shown here is derived from an EMBL/GenBank/DDBJ whole genome shotgun (WGS) entry which is preliminary data.</text>
</comment>
<evidence type="ECO:0000313" key="2">
    <source>
        <dbReference type="EMBL" id="MFC4536460.1"/>
    </source>
</evidence>
<keyword evidence="3" id="KW-1185">Reference proteome</keyword>
<feature type="region of interest" description="Disordered" evidence="1">
    <location>
        <begin position="48"/>
        <end position="71"/>
    </location>
</feature>
<dbReference type="Proteomes" id="UP001596004">
    <property type="component" value="Unassembled WGS sequence"/>
</dbReference>
<evidence type="ECO:0000313" key="3">
    <source>
        <dbReference type="Proteomes" id="UP001596004"/>
    </source>
</evidence>